<feature type="transmembrane region" description="Helical" evidence="4">
    <location>
        <begin position="293"/>
        <end position="314"/>
    </location>
</feature>
<protein>
    <recommendedName>
        <fullName evidence="5">HTH araC/xylS-type domain-containing protein</fullName>
    </recommendedName>
</protein>
<dbReference type="SMART" id="SM00342">
    <property type="entry name" value="HTH_ARAC"/>
    <property type="match status" value="1"/>
</dbReference>
<keyword evidence="4" id="KW-0472">Membrane</keyword>
<dbReference type="InterPro" id="IPR018062">
    <property type="entry name" value="HTH_AraC-typ_CS"/>
</dbReference>
<dbReference type="Proteomes" id="UP000680638">
    <property type="component" value="Unassembled WGS sequence"/>
</dbReference>
<dbReference type="PROSITE" id="PS00041">
    <property type="entry name" value="HTH_ARAC_FAMILY_1"/>
    <property type="match status" value="1"/>
</dbReference>
<keyword evidence="4" id="KW-0812">Transmembrane</keyword>
<organism evidence="6 7">
    <name type="scientific">Paenibacillus cookii</name>
    <dbReference type="NCBI Taxonomy" id="157839"/>
    <lineage>
        <taxon>Bacteria</taxon>
        <taxon>Bacillati</taxon>
        <taxon>Bacillota</taxon>
        <taxon>Bacilli</taxon>
        <taxon>Bacillales</taxon>
        <taxon>Paenibacillaceae</taxon>
        <taxon>Paenibacillus</taxon>
    </lineage>
</organism>
<dbReference type="PRINTS" id="PR00032">
    <property type="entry name" value="HTHARAC"/>
</dbReference>
<proteinExistence type="predicted"/>
<evidence type="ECO:0000313" key="7">
    <source>
        <dbReference type="Proteomes" id="UP000680638"/>
    </source>
</evidence>
<feature type="domain" description="HTH araC/xylS-type" evidence="5">
    <location>
        <begin position="646"/>
        <end position="744"/>
    </location>
</feature>
<evidence type="ECO:0000313" key="6">
    <source>
        <dbReference type="EMBL" id="GIO66583.1"/>
    </source>
</evidence>
<feature type="transmembrane region" description="Helical" evidence="4">
    <location>
        <begin position="12"/>
        <end position="37"/>
    </location>
</feature>
<dbReference type="InterPro" id="IPR018060">
    <property type="entry name" value="HTH_AraC"/>
</dbReference>
<comment type="caution">
    <text evidence="6">The sequence shown here is derived from an EMBL/GenBank/DDBJ whole genome shotgun (WGS) entry which is preliminary data.</text>
</comment>
<reference evidence="6 7" key="1">
    <citation type="submission" date="2021-03" db="EMBL/GenBank/DDBJ databases">
        <title>Antimicrobial resistance genes in bacteria isolated from Japanese honey, and their potential for conferring macrolide and lincosamide resistance in the American foulbrood pathogen Paenibacillus larvae.</title>
        <authorList>
            <person name="Okamoto M."/>
            <person name="Kumagai M."/>
            <person name="Kanamori H."/>
            <person name="Takamatsu D."/>
        </authorList>
    </citation>
    <scope>NUCLEOTIDE SEQUENCE [LARGE SCALE GENOMIC DNA]</scope>
    <source>
        <strain evidence="6 7">J21TS3</strain>
    </source>
</reference>
<evidence type="ECO:0000256" key="4">
    <source>
        <dbReference type="SAM" id="Phobius"/>
    </source>
</evidence>
<dbReference type="Pfam" id="PF12833">
    <property type="entry name" value="HTH_18"/>
    <property type="match status" value="1"/>
</dbReference>
<dbReference type="InterPro" id="IPR009057">
    <property type="entry name" value="Homeodomain-like_sf"/>
</dbReference>
<dbReference type="EMBL" id="BORW01000005">
    <property type="protein sequence ID" value="GIO66583.1"/>
    <property type="molecule type" value="Genomic_DNA"/>
</dbReference>
<dbReference type="Gene3D" id="1.10.10.60">
    <property type="entry name" value="Homeodomain-like"/>
    <property type="match status" value="2"/>
</dbReference>
<evidence type="ECO:0000259" key="5">
    <source>
        <dbReference type="PROSITE" id="PS01124"/>
    </source>
</evidence>
<keyword evidence="3" id="KW-0804">Transcription</keyword>
<name>A0ABQ4LTV3_9BACL</name>
<dbReference type="InterPro" id="IPR020449">
    <property type="entry name" value="Tscrpt_reg_AraC-type_HTH"/>
</dbReference>
<dbReference type="PANTHER" id="PTHR43280">
    <property type="entry name" value="ARAC-FAMILY TRANSCRIPTIONAL REGULATOR"/>
    <property type="match status" value="1"/>
</dbReference>
<dbReference type="PROSITE" id="PS01124">
    <property type="entry name" value="HTH_ARAC_FAMILY_2"/>
    <property type="match status" value="1"/>
</dbReference>
<keyword evidence="4" id="KW-1133">Transmembrane helix</keyword>
<gene>
    <name evidence="6" type="ORF">J21TS3_14040</name>
</gene>
<evidence type="ECO:0000256" key="2">
    <source>
        <dbReference type="ARBA" id="ARBA00023125"/>
    </source>
</evidence>
<dbReference type="SUPFAM" id="SSF46689">
    <property type="entry name" value="Homeodomain-like"/>
    <property type="match status" value="1"/>
</dbReference>
<evidence type="ECO:0000256" key="1">
    <source>
        <dbReference type="ARBA" id="ARBA00023015"/>
    </source>
</evidence>
<keyword evidence="7" id="KW-1185">Reference proteome</keyword>
<keyword evidence="2" id="KW-0238">DNA-binding</keyword>
<keyword evidence="1" id="KW-0805">Transcription regulation</keyword>
<sequence>MKWPIVNRKTLGFQMFAIFLCIILLFSVFNVLSIFLFNRGVQREVIQYNRLMLNNTADLYRAHFERIRTMLFETYRNAHVVAFDRQLGKTGEGPQPLMASEVLKAVRAEAFNSMNYLNNLLIYYERGSLIVDKEGTVDAEMMFSRFYVSSRYPFAYWRDQTNRADNYVLHPNDAFTINDLNVSYTAQLIPFSFRMPSSDYVVIALLDARTMYQTFFGETGDRLFMIVSDDGTLMYSSSGELSAMDMPAFEGGRDYALSEDRYYFAKKDPASGLTYVTAVPSADIASRVRNASLSLLVVFAVSVVICVMASLYFGRKINRPVKQMVASLMRRDPVKVPSAIQEFDLIQRNIGELMKEKEAIRKELLGKRTLLTSFGYINKLKAITSDINEWNDIAGIDEPFVLVLCQLHFKSKTVSASQLRTDRMAYYVREYIHIFLSERMPSSHTFQIENNQILSLIRSEETRETLDETLETLKSILDRDKAYLLATIAVSSVHDSSAQFNDAYREVLRMARQARPLDESQVLRVHRAVPELLLLTVPQEQELYANLQAGNRNYCISFMERMLDRMDKKGAGVQQLRELAGGVIARVAKILEPYGSDADASMRLRYVEHVGECFTLDQFKQMFAQLFTDAAAVVQANKEKQDPTVSLVMEMIENRYADDLSLDLLADRLNLSAAYLSVYIKEKTGANFSDHLNAVRIRKAKELLAGTELSVQEISARIGYRNVTSFNRMFKKITGIPPGEYRKSQWLKAE</sequence>
<evidence type="ECO:0000256" key="3">
    <source>
        <dbReference type="ARBA" id="ARBA00023163"/>
    </source>
</evidence>
<accession>A0ABQ4LTV3</accession>
<dbReference type="PANTHER" id="PTHR43280:SF28">
    <property type="entry name" value="HTH-TYPE TRANSCRIPTIONAL ACTIVATOR RHAS"/>
    <property type="match status" value="1"/>
</dbReference>
<dbReference type="RefSeq" id="WP_036709573.1">
    <property type="nucleotide sequence ID" value="NZ_BORW01000005.1"/>
</dbReference>